<comment type="similarity">
    <text evidence="2">Belongs to the FtsK/SpoIIIE/SftA family.</text>
</comment>
<feature type="transmembrane region" description="Helical" evidence="15">
    <location>
        <begin position="73"/>
        <end position="94"/>
    </location>
</feature>
<comment type="caution">
    <text evidence="17">The sequence shown here is derived from an EMBL/GenBank/DDBJ whole genome shotgun (WGS) entry which is preliminary data.</text>
</comment>
<organism evidence="17 18">
    <name type="scientific">candidate division CSSED10-310 bacterium</name>
    <dbReference type="NCBI Taxonomy" id="2855610"/>
    <lineage>
        <taxon>Bacteria</taxon>
        <taxon>Bacteria division CSSED10-310</taxon>
    </lineage>
</organism>
<evidence type="ECO:0000259" key="16">
    <source>
        <dbReference type="PROSITE" id="PS50901"/>
    </source>
</evidence>
<dbReference type="Pfam" id="PF17854">
    <property type="entry name" value="FtsK_alpha"/>
    <property type="match status" value="1"/>
</dbReference>
<evidence type="ECO:0000256" key="1">
    <source>
        <dbReference type="ARBA" id="ARBA00004651"/>
    </source>
</evidence>
<feature type="transmembrane region" description="Helical" evidence="15">
    <location>
        <begin position="20"/>
        <end position="41"/>
    </location>
</feature>
<dbReference type="PROSITE" id="PS50901">
    <property type="entry name" value="FTSK"/>
    <property type="match status" value="1"/>
</dbReference>
<evidence type="ECO:0000256" key="5">
    <source>
        <dbReference type="ARBA" id="ARBA00022692"/>
    </source>
</evidence>
<comment type="subunit">
    <text evidence="13">Homohexamer. Forms a ring that surrounds DNA.</text>
</comment>
<evidence type="ECO:0000256" key="3">
    <source>
        <dbReference type="ARBA" id="ARBA00022475"/>
    </source>
</evidence>
<dbReference type="Gene3D" id="1.10.10.10">
    <property type="entry name" value="Winged helix-like DNA-binding domain superfamily/Winged helix DNA-binding domain"/>
    <property type="match status" value="1"/>
</dbReference>
<keyword evidence="7" id="KW-0159">Chromosome partition</keyword>
<keyword evidence="11 15" id="KW-0472">Membrane</keyword>
<protein>
    <submittedName>
        <fullName evidence="17">DNA translocase FtsK</fullName>
    </submittedName>
</protein>
<keyword evidence="4" id="KW-0132">Cell division</keyword>
<dbReference type="Gene3D" id="3.40.50.300">
    <property type="entry name" value="P-loop containing nucleotide triphosphate hydrolases"/>
    <property type="match status" value="1"/>
</dbReference>
<evidence type="ECO:0000256" key="10">
    <source>
        <dbReference type="ARBA" id="ARBA00023125"/>
    </source>
</evidence>
<evidence type="ECO:0000256" key="6">
    <source>
        <dbReference type="ARBA" id="ARBA00022741"/>
    </source>
</evidence>
<evidence type="ECO:0000313" key="18">
    <source>
        <dbReference type="Proteomes" id="UP001594351"/>
    </source>
</evidence>
<dbReference type="SUPFAM" id="SSF52540">
    <property type="entry name" value="P-loop containing nucleoside triphosphate hydrolases"/>
    <property type="match status" value="1"/>
</dbReference>
<evidence type="ECO:0000256" key="12">
    <source>
        <dbReference type="ARBA" id="ARBA00023306"/>
    </source>
</evidence>
<accession>A0ABV6Z2Z3</accession>
<reference evidence="17 18" key="1">
    <citation type="submission" date="2024-09" db="EMBL/GenBank/DDBJ databases">
        <title>Laminarin stimulates single cell rates of sulfate reduction while oxygen inhibits transcriptomic activity in coastal marine sediment.</title>
        <authorList>
            <person name="Lindsay M."/>
            <person name="Orcutt B."/>
            <person name="Emerson D."/>
            <person name="Stepanauskas R."/>
            <person name="D'Angelo T."/>
        </authorList>
    </citation>
    <scope>NUCLEOTIDE SEQUENCE [LARGE SCALE GENOMIC DNA]</scope>
    <source>
        <strain evidence="17">SAG AM-311-K15</strain>
    </source>
</reference>
<feature type="transmembrane region" description="Helical" evidence="15">
    <location>
        <begin position="106"/>
        <end position="127"/>
    </location>
</feature>
<name>A0ABV6Z2Z3_UNCC1</name>
<feature type="transmembrane region" description="Helical" evidence="15">
    <location>
        <begin position="163"/>
        <end position="186"/>
    </location>
</feature>
<dbReference type="InterPro" id="IPR050206">
    <property type="entry name" value="FtsK/SpoIIIE/SftA"/>
</dbReference>
<dbReference type="InterPro" id="IPR003593">
    <property type="entry name" value="AAA+_ATPase"/>
</dbReference>
<dbReference type="SMART" id="SM00382">
    <property type="entry name" value="AAA"/>
    <property type="match status" value="1"/>
</dbReference>
<keyword evidence="3" id="KW-1003">Cell membrane</keyword>
<dbReference type="InterPro" id="IPR036390">
    <property type="entry name" value="WH_DNA-bd_sf"/>
</dbReference>
<dbReference type="Pfam" id="PF09397">
    <property type="entry name" value="FtsK_gamma"/>
    <property type="match status" value="1"/>
</dbReference>
<feature type="domain" description="FtsK" evidence="16">
    <location>
        <begin position="421"/>
        <end position="625"/>
    </location>
</feature>
<comment type="subcellular location">
    <subcellularLocation>
        <location evidence="1">Cell membrane</location>
        <topology evidence="1">Multi-pass membrane protein</topology>
    </subcellularLocation>
</comment>
<keyword evidence="12" id="KW-0131">Cell cycle</keyword>
<dbReference type="InterPro" id="IPR025199">
    <property type="entry name" value="FtsK_4TM"/>
</dbReference>
<evidence type="ECO:0000256" key="11">
    <source>
        <dbReference type="ARBA" id="ARBA00023136"/>
    </source>
</evidence>
<evidence type="ECO:0000256" key="8">
    <source>
        <dbReference type="ARBA" id="ARBA00022840"/>
    </source>
</evidence>
<dbReference type="Pfam" id="PF13491">
    <property type="entry name" value="FtsK_4TM"/>
    <property type="match status" value="1"/>
</dbReference>
<dbReference type="PANTHER" id="PTHR22683">
    <property type="entry name" value="SPORULATION PROTEIN RELATED"/>
    <property type="match status" value="1"/>
</dbReference>
<dbReference type="Pfam" id="PF01580">
    <property type="entry name" value="FtsK_SpoIIIE"/>
    <property type="match status" value="1"/>
</dbReference>
<dbReference type="InterPro" id="IPR036388">
    <property type="entry name" value="WH-like_DNA-bd_sf"/>
</dbReference>
<dbReference type="InterPro" id="IPR018541">
    <property type="entry name" value="Ftsk_gamma"/>
</dbReference>
<evidence type="ECO:0000256" key="7">
    <source>
        <dbReference type="ARBA" id="ARBA00022829"/>
    </source>
</evidence>
<dbReference type="PANTHER" id="PTHR22683:SF41">
    <property type="entry name" value="DNA TRANSLOCASE FTSK"/>
    <property type="match status" value="1"/>
</dbReference>
<keyword evidence="18" id="KW-1185">Reference proteome</keyword>
<evidence type="ECO:0000256" key="9">
    <source>
        <dbReference type="ARBA" id="ARBA00022989"/>
    </source>
</evidence>
<gene>
    <name evidence="17" type="ORF">ACFL27_21665</name>
</gene>
<evidence type="ECO:0000256" key="15">
    <source>
        <dbReference type="SAM" id="Phobius"/>
    </source>
</evidence>
<keyword evidence="5 15" id="KW-0812">Transmembrane</keyword>
<dbReference type="Proteomes" id="UP001594351">
    <property type="component" value="Unassembled WGS sequence"/>
</dbReference>
<keyword evidence="9 15" id="KW-1133">Transmembrane helix</keyword>
<proteinExistence type="inferred from homology"/>
<dbReference type="Gene3D" id="3.30.980.40">
    <property type="match status" value="1"/>
</dbReference>
<dbReference type="SMART" id="SM00843">
    <property type="entry name" value="Ftsk_gamma"/>
    <property type="match status" value="1"/>
</dbReference>
<dbReference type="InterPro" id="IPR041027">
    <property type="entry name" value="FtsK_alpha"/>
</dbReference>
<keyword evidence="8 14" id="KW-0067">ATP-binding</keyword>
<keyword evidence="6 14" id="KW-0547">Nucleotide-binding</keyword>
<evidence type="ECO:0000313" key="17">
    <source>
        <dbReference type="EMBL" id="MFC1852814.1"/>
    </source>
</evidence>
<dbReference type="SUPFAM" id="SSF46785">
    <property type="entry name" value="Winged helix' DNA-binding domain"/>
    <property type="match status" value="1"/>
</dbReference>
<evidence type="ECO:0000256" key="2">
    <source>
        <dbReference type="ARBA" id="ARBA00006474"/>
    </source>
</evidence>
<dbReference type="EMBL" id="JBHPBY010000370">
    <property type="protein sequence ID" value="MFC1852814.1"/>
    <property type="molecule type" value="Genomic_DNA"/>
</dbReference>
<sequence length="773" mass="86372">MAQKKRNKKKIDTPESNRNILGEITGIILFALAFFIFITLISVDSQDPSLNTAVDSRKVHNYGGIIGAAVADILYQFVGYASFLIPVFIIIVGLRRFRKEKASHRVLKFVGGVFLFLEIAVLLQLRWPYADPFGKGLTVKTGGVLGEYLKAMLINHFNILGSYVFMLTLFIITLVLLTGISVRIFIDKLQNLKNQFLISAIPTFSRLFSALTVSREKPVVEAAPGPVKKRKKKKRKEPFVEDDQFEVDIIPVSKPAVQKRVVAPKKEEGKFVQEKFSFLKDVEEYVMPSIGLLDDPPAREDSILKRELTANSQILLEKLKNFDVTGRITQIFPGPVITRYEFEPDPGIKLSRITSLADDLGLAIRAKVSPIVAPVPGKSVVGIEIPNQKKEIILLKEIVTSDEYQRMSSKLKLALGKDTSGIPYAFSLTAMPHLLVAGATGAGKSVCIHSLIASLLYSADPQNLQMILIDPKMLELSVYNKIPHLREPVVTDAKKASQALQWAVAEMENRYKILAQAGVRNIELYNDKMKQKLENGEDLGEEMDEESPYPMPYLVIILDELADLMMVAASDVENSIARLAQMARASGIHLIISTQRPSVNVITGIIKANFPSRIAFQVSSKIDSRTILDANGAERLLGKGDMLFKPATGRMIRLHGAFVSEFEVQRLVQFVSQFKRQTKPESIFKIIAKKKETTHSEEEYDQLFDEAVRIIVNSGNASISMLQRRLRVGHSRAARLIDIMEQEGVVGPFEGSKAREVLWKPQDLPPLEEDFDD</sequence>
<keyword evidence="10" id="KW-0238">DNA-binding</keyword>
<dbReference type="InterPro" id="IPR002543">
    <property type="entry name" value="FtsK_dom"/>
</dbReference>
<evidence type="ECO:0000256" key="14">
    <source>
        <dbReference type="PROSITE-ProRule" id="PRU00289"/>
    </source>
</evidence>
<evidence type="ECO:0000256" key="4">
    <source>
        <dbReference type="ARBA" id="ARBA00022618"/>
    </source>
</evidence>
<evidence type="ECO:0000256" key="13">
    <source>
        <dbReference type="ARBA" id="ARBA00025923"/>
    </source>
</evidence>
<dbReference type="InterPro" id="IPR027417">
    <property type="entry name" value="P-loop_NTPase"/>
</dbReference>
<feature type="binding site" evidence="14">
    <location>
        <begin position="438"/>
        <end position="445"/>
    </location>
    <ligand>
        <name>ATP</name>
        <dbReference type="ChEBI" id="CHEBI:30616"/>
    </ligand>
</feature>